<dbReference type="Proteomes" id="UP000287239">
    <property type="component" value="Unassembled WGS sequence"/>
</dbReference>
<comment type="caution">
    <text evidence="2">The sequence shown here is derived from an EMBL/GenBank/DDBJ whole genome shotgun (WGS) entry which is preliminary data.</text>
</comment>
<dbReference type="GeneID" id="98568931"/>
<feature type="transmembrane region" description="Helical" evidence="1">
    <location>
        <begin position="65"/>
        <end position="84"/>
    </location>
</feature>
<feature type="transmembrane region" description="Helical" evidence="1">
    <location>
        <begin position="31"/>
        <end position="53"/>
    </location>
</feature>
<organism evidence="2 3">
    <name type="scientific">Vagococcus salmoninarum</name>
    <dbReference type="NCBI Taxonomy" id="2739"/>
    <lineage>
        <taxon>Bacteria</taxon>
        <taxon>Bacillati</taxon>
        <taxon>Bacillota</taxon>
        <taxon>Bacilli</taxon>
        <taxon>Lactobacillales</taxon>
        <taxon>Enterococcaceae</taxon>
        <taxon>Vagococcus</taxon>
    </lineage>
</organism>
<proteinExistence type="predicted"/>
<keyword evidence="1" id="KW-0472">Membrane</keyword>
<evidence type="ECO:0000256" key="1">
    <source>
        <dbReference type="SAM" id="Phobius"/>
    </source>
</evidence>
<dbReference type="EMBL" id="NGJU01000017">
    <property type="protein sequence ID" value="RST94003.1"/>
    <property type="molecule type" value="Genomic_DNA"/>
</dbReference>
<feature type="transmembrane region" description="Helical" evidence="1">
    <location>
        <begin position="91"/>
        <end position="111"/>
    </location>
</feature>
<dbReference type="OrthoDB" id="1028168at2"/>
<keyword evidence="1" id="KW-0812">Transmembrane</keyword>
<protein>
    <submittedName>
        <fullName evidence="2">Uncharacterized protein</fullName>
    </submittedName>
</protein>
<keyword evidence="3" id="KW-1185">Reference proteome</keyword>
<keyword evidence="1" id="KW-1133">Transmembrane helix</keyword>
<dbReference type="InterPro" id="IPR054200">
    <property type="entry name" value="DUF6905"/>
</dbReference>
<name>A0A429ZK16_9ENTE</name>
<accession>A0A429ZK16</accession>
<evidence type="ECO:0000313" key="2">
    <source>
        <dbReference type="EMBL" id="RST94003.1"/>
    </source>
</evidence>
<sequence>MTVNLAMATIVGSAIFPLAIRLMWGKMVAEWGALGGWMAAAFIVGTVWCLNHGLATPMITQTGAWVDQGLAAGVGIWVGAVLTGDKVKPSLPIIACAVIGGILGGWLLSLFL</sequence>
<dbReference type="RefSeq" id="WP_126781157.1">
    <property type="nucleotide sequence ID" value="NZ_CAUQJP010000041.1"/>
</dbReference>
<dbReference type="AlphaFoldDB" id="A0A429ZK16"/>
<gene>
    <name evidence="2" type="ORF">CBF35_11145</name>
</gene>
<dbReference type="Pfam" id="PF21846">
    <property type="entry name" value="DUF6905"/>
    <property type="match status" value="1"/>
</dbReference>
<evidence type="ECO:0000313" key="3">
    <source>
        <dbReference type="Proteomes" id="UP000287239"/>
    </source>
</evidence>
<feature type="transmembrane region" description="Helical" evidence="1">
    <location>
        <begin position="6"/>
        <end position="24"/>
    </location>
</feature>
<reference evidence="2 3" key="1">
    <citation type="submission" date="2017-05" db="EMBL/GenBank/DDBJ databases">
        <title>Vagococcus spp. assemblies.</title>
        <authorList>
            <person name="Gulvik C.A."/>
        </authorList>
    </citation>
    <scope>NUCLEOTIDE SEQUENCE [LARGE SCALE GENOMIC DNA]</scope>
    <source>
        <strain evidence="2 3">NCFB 2777</strain>
    </source>
</reference>